<dbReference type="Gene3D" id="3.30.559.30">
    <property type="entry name" value="Nonribosomal peptide synthetase, condensation domain"/>
    <property type="match status" value="1"/>
</dbReference>
<dbReference type="FunFam" id="3.30.300.30:FF:000010">
    <property type="entry name" value="Enterobactin synthetase component F"/>
    <property type="match status" value="1"/>
</dbReference>
<dbReference type="CDD" id="cd19531">
    <property type="entry name" value="LCL_NRPS-like"/>
    <property type="match status" value="1"/>
</dbReference>
<dbReference type="Gene3D" id="1.10.1200.10">
    <property type="entry name" value="ACP-like"/>
    <property type="match status" value="1"/>
</dbReference>
<dbReference type="Pfam" id="PF00501">
    <property type="entry name" value="AMP-binding"/>
    <property type="match status" value="1"/>
</dbReference>
<comment type="similarity">
    <text evidence="2">Belongs to the ATP-dependent AMP-binding enzyme family.</text>
</comment>
<dbReference type="CDD" id="cd17652">
    <property type="entry name" value="A_NRPS_CmdD_like"/>
    <property type="match status" value="1"/>
</dbReference>
<dbReference type="InterPro" id="IPR023213">
    <property type="entry name" value="CAT-like_dom_sf"/>
</dbReference>
<dbReference type="InterPro" id="IPR010071">
    <property type="entry name" value="AA_adenyl_dom"/>
</dbReference>
<dbReference type="Gene3D" id="3.30.559.10">
    <property type="entry name" value="Chloramphenicol acetyltransferase-like domain"/>
    <property type="match status" value="1"/>
</dbReference>
<dbReference type="FunFam" id="2.30.38.10:FF:000001">
    <property type="entry name" value="Non-ribosomal peptide synthetase PvdI"/>
    <property type="match status" value="1"/>
</dbReference>
<dbReference type="InterPro" id="IPR001242">
    <property type="entry name" value="Condensation_dom"/>
</dbReference>
<dbReference type="Pfam" id="PF00975">
    <property type="entry name" value="Thioesterase"/>
    <property type="match status" value="1"/>
</dbReference>
<evidence type="ECO:0000313" key="7">
    <source>
        <dbReference type="Proteomes" id="UP000753908"/>
    </source>
</evidence>
<dbReference type="Gene3D" id="3.40.50.1820">
    <property type="entry name" value="alpha/beta hydrolase"/>
    <property type="match status" value="1"/>
</dbReference>
<reference evidence="6" key="2">
    <citation type="journal article" date="2022" name="Microbiol. Resour. Announc.">
        <title>Metagenome Sequencing to Explore Phylogenomics of Terrestrial Cyanobacteria.</title>
        <authorList>
            <person name="Ward R.D."/>
            <person name="Stajich J.E."/>
            <person name="Johansen J.R."/>
            <person name="Huntemann M."/>
            <person name="Clum A."/>
            <person name="Foster B."/>
            <person name="Foster B."/>
            <person name="Roux S."/>
            <person name="Palaniappan K."/>
            <person name="Varghese N."/>
            <person name="Mukherjee S."/>
            <person name="Reddy T.B.K."/>
            <person name="Daum C."/>
            <person name="Copeland A."/>
            <person name="Chen I.A."/>
            <person name="Ivanova N.N."/>
            <person name="Kyrpides N.C."/>
            <person name="Shapiro N."/>
            <person name="Eloe-Fadrosh E.A."/>
            <person name="Pietrasiak N."/>
        </authorList>
    </citation>
    <scope>NUCLEOTIDE SEQUENCE</scope>
    <source>
        <strain evidence="6">CPER-KK1</strain>
    </source>
</reference>
<dbReference type="GO" id="GO:0003824">
    <property type="term" value="F:catalytic activity"/>
    <property type="evidence" value="ECO:0007669"/>
    <property type="project" value="InterPro"/>
</dbReference>
<dbReference type="InterPro" id="IPR045851">
    <property type="entry name" value="AMP-bd_C_sf"/>
</dbReference>
<evidence type="ECO:0000256" key="2">
    <source>
        <dbReference type="ARBA" id="ARBA00006432"/>
    </source>
</evidence>
<dbReference type="PROSITE" id="PS50075">
    <property type="entry name" value="CARRIER"/>
    <property type="match status" value="1"/>
</dbReference>
<dbReference type="FunFam" id="3.30.559.10:FF:000012">
    <property type="entry name" value="Non-ribosomal peptide synthetase"/>
    <property type="match status" value="1"/>
</dbReference>
<name>A0A951PNJ1_9CYAN</name>
<dbReference type="Proteomes" id="UP000753908">
    <property type="component" value="Unassembled WGS sequence"/>
</dbReference>
<keyword evidence="4" id="KW-0597">Phosphoprotein</keyword>
<protein>
    <submittedName>
        <fullName evidence="6">Amino acid adenylation domain-containing protein</fullName>
    </submittedName>
</protein>
<dbReference type="Gene3D" id="3.40.50.980">
    <property type="match status" value="2"/>
</dbReference>
<dbReference type="Gene3D" id="3.30.300.30">
    <property type="match status" value="1"/>
</dbReference>
<dbReference type="EMBL" id="JAHHIF010000032">
    <property type="protein sequence ID" value="MBW4546907.1"/>
    <property type="molecule type" value="Genomic_DNA"/>
</dbReference>
<dbReference type="Pfam" id="PF00550">
    <property type="entry name" value="PP-binding"/>
    <property type="match status" value="1"/>
</dbReference>
<dbReference type="Gene3D" id="2.30.38.10">
    <property type="entry name" value="Luciferase, Domain 3"/>
    <property type="match status" value="1"/>
</dbReference>
<sequence length="1390" mass="156004">MSQHLADNSLRAAEEKLNTLEESEVFVFPASFAQQRLWFLDRLFPGNSFYNVSAALRLTGSLNIAALEQTFNEIVRRHEALRTTFRMLEGQLVQVIAPSLTIPLPLVDWRSLPATEQEAETRRLATEERSRSFDLSSELLLRVMLLQLDSSEHVLLLNLHHIVCDGWSIGVLLRELGTLYTAFANNQPSPLPELPIQYADFADWQREWLQGEVLETQLAYWKQQLDNLPLLNLPTDQPRPATPTYQGATQFLELPKNLSQELDALSQRQGVTLFITLLAAFQTLLYRYTQQEDIVVGSAIANRNRQEIEGLIGFFVNSLVLRTNLSGNPTFLELLDRVREVALGAYAHQDLPFEKLVEELHPERNLSYHPLFQVAFSLQNTPIKALELPGLTFSLLDFDNPSAKFDLEFHLWESPEGLRGQVTYSTDLFDDARITRMLRHFQTLLESIVANPQQRLCDLQLLIESERHQLLVEWNDTQTDYQKDLCIQQLFEAQVEQTPDAIALVFEDEQLTYRELNNRSNQLAHYLQKLGVEPEVLVGICLERSVEMIVGCLSILKAGGAYVPLDPTYPQERLNFMLEDAQIPILLTHSVLAPLFKGGWGDRATYSGQQNQLSLVCLDKEADAITQQSKENPISSVTPNNLAYVIYTSGSTGKPKGVLVQHQGLCNLSQVQIQTLNLSACNRILQFASLSFDASIFEIVMALLTGATLYLAKKESLLPGTALIQLLRDRAITHVTLPPSLLAVLPAQELPELRTIISAGEACSTDIVKRWASGRRFFNAYGPTEATVWSTVAELSDGSEKLSIGRPIANTQVYILDSYLQPIPIGVPGELYIGGDGLARGYLNQPELTTQKFIPNPFSHKPGERLYKTGDLARYRPDGNIEFLGRIDEQVKIRGFRIELGEIETVLNQHPDVKEAVAIAKEDVSSNKRLVAYVVPNQEQLQTVEAQDCASSLRCFLKEKLPEYMIPSAFVMLEALPLLPNGKVNRRALKGLSTDKTELAEDFIAPRTPTEEAIAKIWAEVLKCDRIGVRDNFFELGGDSLLAVRLMAQIHEQFERDLPLSALFLNPTVEGLASVLGQESDTLPWSPLVPLQPAGSKPPFFCVHPIFGTVFPYYELAYCLGFDQPFYGLQPLGLDGEQPPLTRIEDIAAYYINCLRKVQPSGPYFLGGWSFGGLVAFEMAQQLTRGGHQVALLALLDTLAPIPGNIPSFREGFKFLLTTATRSIWSFLLDYFYLITASNKDESNSFLPSFTNFNKLFQWLGSSETLSSLWRKAALTSLIPQESRERILSELNIRPMLRVYQANSQANLNYVPQVYPNPITLLRTSGESSTAHKDSTLGWSQLARGKVEVHQVPGNHLTMLKKPHVQVLAEQLRICIKNTQAEGFGKGWDR</sequence>
<dbReference type="GO" id="GO:0043041">
    <property type="term" value="P:amino acid activation for nonribosomal peptide biosynthetic process"/>
    <property type="evidence" value="ECO:0007669"/>
    <property type="project" value="TreeGrafter"/>
</dbReference>
<dbReference type="InterPro" id="IPR025110">
    <property type="entry name" value="AMP-bd_C"/>
</dbReference>
<dbReference type="InterPro" id="IPR001031">
    <property type="entry name" value="Thioesterase"/>
</dbReference>
<dbReference type="InterPro" id="IPR020806">
    <property type="entry name" value="PKS_PP-bd"/>
</dbReference>
<dbReference type="Pfam" id="PF13193">
    <property type="entry name" value="AMP-binding_C"/>
    <property type="match status" value="1"/>
</dbReference>
<proteinExistence type="inferred from homology"/>
<dbReference type="SUPFAM" id="SSF56801">
    <property type="entry name" value="Acetyl-CoA synthetase-like"/>
    <property type="match status" value="1"/>
</dbReference>
<evidence type="ECO:0000256" key="3">
    <source>
        <dbReference type="ARBA" id="ARBA00022450"/>
    </source>
</evidence>
<dbReference type="NCBIfam" id="TIGR01733">
    <property type="entry name" value="AA-adenyl-dom"/>
    <property type="match status" value="1"/>
</dbReference>
<comment type="cofactor">
    <cofactor evidence="1">
        <name>pantetheine 4'-phosphate</name>
        <dbReference type="ChEBI" id="CHEBI:47942"/>
    </cofactor>
</comment>
<gene>
    <name evidence="6" type="ORF">KME25_21050</name>
</gene>
<evidence type="ECO:0000256" key="1">
    <source>
        <dbReference type="ARBA" id="ARBA00001957"/>
    </source>
</evidence>
<reference evidence="6" key="1">
    <citation type="submission" date="2021-05" db="EMBL/GenBank/DDBJ databases">
        <authorList>
            <person name="Pietrasiak N."/>
            <person name="Ward R."/>
            <person name="Stajich J.E."/>
            <person name="Kurbessoian T."/>
        </authorList>
    </citation>
    <scope>NUCLEOTIDE SEQUENCE</scope>
    <source>
        <strain evidence="6">CPER-KK1</strain>
    </source>
</reference>
<dbReference type="InterPro" id="IPR029058">
    <property type="entry name" value="AB_hydrolase_fold"/>
</dbReference>
<accession>A0A951PNJ1</accession>
<dbReference type="InterPro" id="IPR009081">
    <property type="entry name" value="PP-bd_ACP"/>
</dbReference>
<dbReference type="FunFam" id="1.10.1200.10:FF:000005">
    <property type="entry name" value="Nonribosomal peptide synthetase 1"/>
    <property type="match status" value="1"/>
</dbReference>
<dbReference type="GO" id="GO:0008610">
    <property type="term" value="P:lipid biosynthetic process"/>
    <property type="evidence" value="ECO:0007669"/>
    <property type="project" value="UniProtKB-ARBA"/>
</dbReference>
<dbReference type="GO" id="GO:0044550">
    <property type="term" value="P:secondary metabolite biosynthetic process"/>
    <property type="evidence" value="ECO:0007669"/>
    <property type="project" value="UniProtKB-ARBA"/>
</dbReference>
<dbReference type="SMART" id="SM00823">
    <property type="entry name" value="PKS_PP"/>
    <property type="match status" value="1"/>
</dbReference>
<dbReference type="InterPro" id="IPR020845">
    <property type="entry name" value="AMP-binding_CS"/>
</dbReference>
<dbReference type="Pfam" id="PF00668">
    <property type="entry name" value="Condensation"/>
    <property type="match status" value="1"/>
</dbReference>
<dbReference type="PANTHER" id="PTHR45527:SF1">
    <property type="entry name" value="FATTY ACID SYNTHASE"/>
    <property type="match status" value="1"/>
</dbReference>
<dbReference type="GO" id="GO:0005829">
    <property type="term" value="C:cytosol"/>
    <property type="evidence" value="ECO:0007669"/>
    <property type="project" value="TreeGrafter"/>
</dbReference>
<dbReference type="PROSITE" id="PS00455">
    <property type="entry name" value="AMP_BINDING"/>
    <property type="match status" value="1"/>
</dbReference>
<dbReference type="GO" id="GO:0031177">
    <property type="term" value="F:phosphopantetheine binding"/>
    <property type="evidence" value="ECO:0007669"/>
    <property type="project" value="InterPro"/>
</dbReference>
<dbReference type="SUPFAM" id="SSF53474">
    <property type="entry name" value="alpha/beta-Hydrolases"/>
    <property type="match status" value="1"/>
</dbReference>
<keyword evidence="3" id="KW-0596">Phosphopantetheine</keyword>
<dbReference type="SUPFAM" id="SSF47336">
    <property type="entry name" value="ACP-like"/>
    <property type="match status" value="1"/>
</dbReference>
<dbReference type="PANTHER" id="PTHR45527">
    <property type="entry name" value="NONRIBOSOMAL PEPTIDE SYNTHETASE"/>
    <property type="match status" value="1"/>
</dbReference>
<dbReference type="InterPro" id="IPR000873">
    <property type="entry name" value="AMP-dep_synth/lig_dom"/>
</dbReference>
<dbReference type="FunFam" id="3.40.50.12780:FF:000012">
    <property type="entry name" value="Non-ribosomal peptide synthetase"/>
    <property type="match status" value="1"/>
</dbReference>
<feature type="domain" description="Carrier" evidence="5">
    <location>
        <begin position="1005"/>
        <end position="1080"/>
    </location>
</feature>
<comment type="caution">
    <text evidence="6">The sequence shown here is derived from an EMBL/GenBank/DDBJ whole genome shotgun (WGS) entry which is preliminary data.</text>
</comment>
<dbReference type="SUPFAM" id="SSF52777">
    <property type="entry name" value="CoA-dependent acyltransferases"/>
    <property type="match status" value="2"/>
</dbReference>
<dbReference type="FunFam" id="3.40.50.980:FF:000001">
    <property type="entry name" value="Non-ribosomal peptide synthetase"/>
    <property type="match status" value="1"/>
</dbReference>
<evidence type="ECO:0000256" key="4">
    <source>
        <dbReference type="ARBA" id="ARBA00022553"/>
    </source>
</evidence>
<dbReference type="InterPro" id="IPR036736">
    <property type="entry name" value="ACP-like_sf"/>
</dbReference>
<evidence type="ECO:0000259" key="5">
    <source>
        <dbReference type="PROSITE" id="PS50075"/>
    </source>
</evidence>
<organism evidence="6 7">
    <name type="scientific">Symplocastrum torsivum CPER-KK1</name>
    <dbReference type="NCBI Taxonomy" id="450513"/>
    <lineage>
        <taxon>Bacteria</taxon>
        <taxon>Bacillati</taxon>
        <taxon>Cyanobacteriota</taxon>
        <taxon>Cyanophyceae</taxon>
        <taxon>Oscillatoriophycideae</taxon>
        <taxon>Oscillatoriales</taxon>
        <taxon>Microcoleaceae</taxon>
        <taxon>Symplocastrum</taxon>
    </lineage>
</organism>
<evidence type="ECO:0000313" key="6">
    <source>
        <dbReference type="EMBL" id="MBW4546907.1"/>
    </source>
</evidence>